<name>A0ABV7CIN3_9GAMM</name>
<sequence>MTSPVVKSAITKRFQRFALFGYVGLLLLMPLWLFVLAPRDDYSNGFVFAVYILPLLLPLKGIIQDKPYTYAWANFVVMIYFIHGLTLLWVAQDELGYVLLELLFATSMFIGCTYYARHRGQELGLKIRKLKDDLADEKAAHSQSAADAEDEKQA</sequence>
<comment type="caution">
    <text evidence="2">The sequence shown here is derived from an EMBL/GenBank/DDBJ whole genome shotgun (WGS) entry which is preliminary data.</text>
</comment>
<organism evidence="2 3">
    <name type="scientific">Pseudoalteromonas fenneropenaei</name>
    <dbReference type="NCBI Taxonomy" id="1737459"/>
    <lineage>
        <taxon>Bacteria</taxon>
        <taxon>Pseudomonadati</taxon>
        <taxon>Pseudomonadota</taxon>
        <taxon>Gammaproteobacteria</taxon>
        <taxon>Alteromonadales</taxon>
        <taxon>Pseudoalteromonadaceae</taxon>
        <taxon>Pseudoalteromonas</taxon>
    </lineage>
</organism>
<protein>
    <submittedName>
        <fullName evidence="2">DUF2069 domain-containing protein</fullName>
    </submittedName>
</protein>
<gene>
    <name evidence="2" type="ORF">ACFOEE_07720</name>
</gene>
<evidence type="ECO:0000313" key="2">
    <source>
        <dbReference type="EMBL" id="MFC3032401.1"/>
    </source>
</evidence>
<keyword evidence="3" id="KW-1185">Reference proteome</keyword>
<dbReference type="Pfam" id="PF09842">
    <property type="entry name" value="DUF2069"/>
    <property type="match status" value="1"/>
</dbReference>
<feature type="transmembrane region" description="Helical" evidence="1">
    <location>
        <begin position="97"/>
        <end position="116"/>
    </location>
</feature>
<feature type="transmembrane region" description="Helical" evidence="1">
    <location>
        <begin position="71"/>
        <end position="91"/>
    </location>
</feature>
<dbReference type="RefSeq" id="WP_377122850.1">
    <property type="nucleotide sequence ID" value="NZ_JBHRSD010000011.1"/>
</dbReference>
<keyword evidence="1" id="KW-1133">Transmembrane helix</keyword>
<evidence type="ECO:0000313" key="3">
    <source>
        <dbReference type="Proteomes" id="UP001595453"/>
    </source>
</evidence>
<dbReference type="Proteomes" id="UP001595453">
    <property type="component" value="Unassembled WGS sequence"/>
</dbReference>
<feature type="transmembrane region" description="Helical" evidence="1">
    <location>
        <begin position="17"/>
        <end position="36"/>
    </location>
</feature>
<keyword evidence="1" id="KW-0812">Transmembrane</keyword>
<proteinExistence type="predicted"/>
<accession>A0ABV7CIN3</accession>
<reference evidence="3" key="1">
    <citation type="journal article" date="2019" name="Int. J. Syst. Evol. Microbiol.">
        <title>The Global Catalogue of Microorganisms (GCM) 10K type strain sequencing project: providing services to taxonomists for standard genome sequencing and annotation.</title>
        <authorList>
            <consortium name="The Broad Institute Genomics Platform"/>
            <consortium name="The Broad Institute Genome Sequencing Center for Infectious Disease"/>
            <person name="Wu L."/>
            <person name="Ma J."/>
        </authorList>
    </citation>
    <scope>NUCLEOTIDE SEQUENCE [LARGE SCALE GENOMIC DNA]</scope>
    <source>
        <strain evidence="3">KCTC 42730</strain>
    </source>
</reference>
<dbReference type="EMBL" id="JBHRSD010000011">
    <property type="protein sequence ID" value="MFC3032401.1"/>
    <property type="molecule type" value="Genomic_DNA"/>
</dbReference>
<keyword evidence="1" id="KW-0472">Membrane</keyword>
<feature type="transmembrane region" description="Helical" evidence="1">
    <location>
        <begin position="42"/>
        <end position="59"/>
    </location>
</feature>
<dbReference type="InterPro" id="IPR018643">
    <property type="entry name" value="DUF2069_membrane"/>
</dbReference>
<evidence type="ECO:0000256" key="1">
    <source>
        <dbReference type="SAM" id="Phobius"/>
    </source>
</evidence>